<evidence type="ECO:0000256" key="1">
    <source>
        <dbReference type="SAM" id="MobiDB-lite"/>
    </source>
</evidence>
<evidence type="ECO:0000313" key="2">
    <source>
        <dbReference type="EMBL" id="DAD98239.1"/>
    </source>
</evidence>
<organism evidence="2">
    <name type="scientific">Myoviridae sp. ctiu99</name>
    <dbReference type="NCBI Taxonomy" id="2825158"/>
    <lineage>
        <taxon>Viruses</taxon>
        <taxon>Duplodnaviria</taxon>
        <taxon>Heunggongvirae</taxon>
        <taxon>Uroviricota</taxon>
        <taxon>Caudoviricetes</taxon>
    </lineage>
</organism>
<protein>
    <submittedName>
        <fullName evidence="2">Virion morphogenesis protein</fullName>
    </submittedName>
</protein>
<sequence>MVMGTVSVQKYSRRDALKRSLEALTRKEVYVGIPAENSSRPGDGSINNAELLYIHTHGVRRKAMRDEMDAMMDTGMPYSQAHKLYIREHGSPMLSIPPRPVLQPAIEDRKREISILLADAGRAALLRDVTAYEANLNKAGMVASAAAQGWFENPQNGWPPNSPRTIRRKGSDQPLVDTGEMRKAITYVVRDKP</sequence>
<feature type="region of interest" description="Disordered" evidence="1">
    <location>
        <begin position="152"/>
        <end position="174"/>
    </location>
</feature>
<proteinExistence type="predicted"/>
<dbReference type="EMBL" id="BK015257">
    <property type="protein sequence ID" value="DAD98239.1"/>
    <property type="molecule type" value="Genomic_DNA"/>
</dbReference>
<accession>A0A8S5NUZ5</accession>
<reference evidence="2" key="1">
    <citation type="journal article" date="2021" name="Proc. Natl. Acad. Sci. U.S.A.">
        <title>A Catalog of Tens of Thousands of Viruses from Human Metagenomes Reveals Hidden Associations with Chronic Diseases.</title>
        <authorList>
            <person name="Tisza M.J."/>
            <person name="Buck C.B."/>
        </authorList>
    </citation>
    <scope>NUCLEOTIDE SEQUENCE</scope>
    <source>
        <strain evidence="2">Ctiu99</strain>
    </source>
</reference>
<name>A0A8S5NUZ5_9CAUD</name>